<dbReference type="EMBL" id="JANTQA010000051">
    <property type="protein sequence ID" value="KAJ3430176.1"/>
    <property type="molecule type" value="Genomic_DNA"/>
</dbReference>
<dbReference type="GO" id="GO:0007188">
    <property type="term" value="P:adenylate cyclase-modulating G protein-coupled receptor signaling pathway"/>
    <property type="evidence" value="ECO:0007669"/>
    <property type="project" value="TreeGrafter"/>
</dbReference>
<evidence type="ECO:0000256" key="6">
    <source>
        <dbReference type="PIRSR" id="PIRSR601019-1"/>
    </source>
</evidence>
<dbReference type="AlphaFoldDB" id="A0AAV7YMT8"/>
<dbReference type="InterPro" id="IPR001019">
    <property type="entry name" value="Gprotein_alpha_su"/>
</dbReference>
<dbReference type="CDD" id="cd00066">
    <property type="entry name" value="G-alpha"/>
    <property type="match status" value="1"/>
</dbReference>
<evidence type="ECO:0000256" key="7">
    <source>
        <dbReference type="PIRSR" id="PIRSR601019-2"/>
    </source>
</evidence>
<protein>
    <submittedName>
        <fullName evidence="8">Guanine nucleotide-binding protein g(O) subunit alpha</fullName>
    </submittedName>
</protein>
<evidence type="ECO:0000256" key="3">
    <source>
        <dbReference type="ARBA" id="ARBA00022842"/>
    </source>
</evidence>
<keyword evidence="1 7" id="KW-0479">Metal-binding</keyword>
<feature type="binding site" evidence="6">
    <location>
        <position position="279"/>
    </location>
    <ligand>
        <name>GTP</name>
        <dbReference type="ChEBI" id="CHEBI:37565"/>
    </ligand>
</feature>
<dbReference type="InterPro" id="IPR011025">
    <property type="entry name" value="GproteinA_insert"/>
</dbReference>
<organism evidence="8 9">
    <name type="scientific">Anaeramoeba flamelloides</name>
    <dbReference type="NCBI Taxonomy" id="1746091"/>
    <lineage>
        <taxon>Eukaryota</taxon>
        <taxon>Metamonada</taxon>
        <taxon>Anaeramoebidae</taxon>
        <taxon>Anaeramoeba</taxon>
    </lineage>
</organism>
<dbReference type="InterPro" id="IPR027417">
    <property type="entry name" value="P-loop_NTPase"/>
</dbReference>
<evidence type="ECO:0000256" key="4">
    <source>
        <dbReference type="ARBA" id="ARBA00023134"/>
    </source>
</evidence>
<evidence type="ECO:0000313" key="9">
    <source>
        <dbReference type="Proteomes" id="UP001146793"/>
    </source>
</evidence>
<evidence type="ECO:0000256" key="5">
    <source>
        <dbReference type="ARBA" id="ARBA00023224"/>
    </source>
</evidence>
<keyword evidence="5" id="KW-0807">Transducer</keyword>
<keyword evidence="2 6" id="KW-0547">Nucleotide-binding</keyword>
<dbReference type="SUPFAM" id="SSF52540">
    <property type="entry name" value="P-loop containing nucleoside triphosphate hydrolases"/>
    <property type="match status" value="1"/>
</dbReference>
<dbReference type="GO" id="GO:0005834">
    <property type="term" value="C:heterotrimeric G-protein complex"/>
    <property type="evidence" value="ECO:0007669"/>
    <property type="project" value="TreeGrafter"/>
</dbReference>
<dbReference type="SMART" id="SM00275">
    <property type="entry name" value="G_alpha"/>
    <property type="match status" value="1"/>
</dbReference>
<gene>
    <name evidence="8" type="ORF">M0812_23178</name>
</gene>
<name>A0AAV7YMT8_9EUKA</name>
<feature type="binding site" evidence="7">
    <location>
        <position position="48"/>
    </location>
    <ligand>
        <name>Mg(2+)</name>
        <dbReference type="ChEBI" id="CHEBI:18420"/>
    </ligand>
</feature>
<feature type="binding site" evidence="6">
    <location>
        <begin position="224"/>
        <end position="227"/>
    </location>
    <ligand>
        <name>GTP</name>
        <dbReference type="ChEBI" id="CHEBI:37565"/>
    </ligand>
</feature>
<dbReference type="Gene3D" id="1.10.400.10">
    <property type="entry name" value="GI Alpha 1, domain 2-like"/>
    <property type="match status" value="1"/>
</dbReference>
<comment type="caution">
    <text evidence="8">The sequence shown here is derived from an EMBL/GenBank/DDBJ whole genome shotgun (WGS) entry which is preliminary data.</text>
</comment>
<keyword evidence="3 7" id="KW-0460">Magnesium</keyword>
<keyword evidence="4 6" id="KW-0342">GTP-binding</keyword>
<dbReference type="PANTHER" id="PTHR10218:SF360">
    <property type="entry name" value="GUANINE NUCLEOTIDE-BINDING PROTEIN SUBUNIT ALPHA HOMOLOG"/>
    <property type="match status" value="1"/>
</dbReference>
<proteinExistence type="predicted"/>
<dbReference type="Pfam" id="PF00503">
    <property type="entry name" value="G-alpha"/>
    <property type="match status" value="2"/>
</dbReference>
<dbReference type="Proteomes" id="UP001146793">
    <property type="component" value="Unassembled WGS sequence"/>
</dbReference>
<dbReference type="PANTHER" id="PTHR10218">
    <property type="entry name" value="GTP-BINDING PROTEIN ALPHA SUBUNIT"/>
    <property type="match status" value="1"/>
</dbReference>
<evidence type="ECO:0000256" key="1">
    <source>
        <dbReference type="ARBA" id="ARBA00022723"/>
    </source>
</evidence>
<dbReference type="GO" id="GO:0031683">
    <property type="term" value="F:G-protein beta/gamma-subunit complex binding"/>
    <property type="evidence" value="ECO:0007669"/>
    <property type="project" value="InterPro"/>
</dbReference>
<dbReference type="GO" id="GO:0005525">
    <property type="term" value="F:GTP binding"/>
    <property type="evidence" value="ECO:0007669"/>
    <property type="project" value="UniProtKB-KW"/>
</dbReference>
<reference evidence="8" key="1">
    <citation type="submission" date="2022-08" db="EMBL/GenBank/DDBJ databases">
        <title>Novel sulphate-reducing endosymbionts in the free-living metamonad Anaeramoeba.</title>
        <authorList>
            <person name="Jerlstrom-Hultqvist J."/>
            <person name="Cepicka I."/>
            <person name="Gallot-Lavallee L."/>
            <person name="Salas-Leiva D."/>
            <person name="Curtis B.A."/>
            <person name="Zahonova K."/>
            <person name="Pipaliya S."/>
            <person name="Dacks J."/>
            <person name="Roger A.J."/>
        </authorList>
    </citation>
    <scope>NUCLEOTIDE SEQUENCE</scope>
    <source>
        <strain evidence="8">Busselton2</strain>
    </source>
</reference>
<evidence type="ECO:0000256" key="2">
    <source>
        <dbReference type="ARBA" id="ARBA00022741"/>
    </source>
</evidence>
<dbReference type="GO" id="GO:0005737">
    <property type="term" value="C:cytoplasm"/>
    <property type="evidence" value="ECO:0007669"/>
    <property type="project" value="TreeGrafter"/>
</dbReference>
<dbReference type="Gene3D" id="3.40.50.300">
    <property type="entry name" value="P-loop containing nucleotide triphosphate hydrolases"/>
    <property type="match status" value="2"/>
</dbReference>
<dbReference type="PRINTS" id="PR00318">
    <property type="entry name" value="GPROTEINA"/>
</dbReference>
<dbReference type="GO" id="GO:0003924">
    <property type="term" value="F:GTPase activity"/>
    <property type="evidence" value="ECO:0007669"/>
    <property type="project" value="InterPro"/>
</dbReference>
<feature type="binding site" evidence="6">
    <location>
        <begin position="155"/>
        <end position="159"/>
    </location>
    <ligand>
        <name>GTP</name>
        <dbReference type="ChEBI" id="CHEBI:37565"/>
    </ligand>
</feature>
<dbReference type="FunFam" id="3.40.50.300:FF:000181">
    <property type="entry name" value="Guanine nucleotide-binding protein subunit alpha"/>
    <property type="match status" value="1"/>
</dbReference>
<dbReference type="GO" id="GO:0046872">
    <property type="term" value="F:metal ion binding"/>
    <property type="evidence" value="ECO:0007669"/>
    <property type="project" value="UniProtKB-KW"/>
</dbReference>
<dbReference type="PROSITE" id="PS51882">
    <property type="entry name" value="G_ALPHA"/>
    <property type="match status" value="2"/>
</dbReference>
<dbReference type="SUPFAM" id="SSF47895">
    <property type="entry name" value="Transducin (alpha subunit), insertion domain"/>
    <property type="match status" value="1"/>
</dbReference>
<accession>A0AAV7YMT8</accession>
<evidence type="ECO:0000313" key="8">
    <source>
        <dbReference type="EMBL" id="KAJ3430176.1"/>
    </source>
</evidence>
<dbReference type="GO" id="GO:0001664">
    <property type="term" value="F:G protein-coupled receptor binding"/>
    <property type="evidence" value="ECO:0007669"/>
    <property type="project" value="TreeGrafter"/>
</dbReference>
<sequence>MCGCYPSKPMIFEDLVNKSIDHDFDSLKTRLENQVKLLLLGPGESGKSTIVKQIKRIFLGGFTKREISDFRFNIHFNIVEAIKVLSRGVRKFGYEWVTKTNHQIAKEILQLRFHGLIKEELADKIKSLWGDPILAKVLKRKNELQFFESSEQITDVGGQRNERKKWIHCFENVTSVIFVVAINEYNQTLFEETNTNRMRESLLLFEEIVNSKWLKSSSMILFLNKFDLFKKKIQESNLKKYFKDYKGKNLESAQKFICNKFLKLNKNKKKMIYPFFTTATDSDNMKYVFAAIKDTLLQNNISNIGFL</sequence>
<feature type="binding site" evidence="6">
    <location>
        <begin position="44"/>
        <end position="49"/>
    </location>
    <ligand>
        <name>GTP</name>
        <dbReference type="ChEBI" id="CHEBI:37565"/>
    </ligand>
</feature>